<evidence type="ECO:0000256" key="3">
    <source>
        <dbReference type="ARBA" id="ARBA00022827"/>
    </source>
</evidence>
<protein>
    <submittedName>
        <fullName evidence="7">FAD-dependent monooxygenase</fullName>
    </submittedName>
</protein>
<dbReference type="InterPro" id="IPR050493">
    <property type="entry name" value="FAD-dep_Monooxygenase_BioMet"/>
</dbReference>
<evidence type="ECO:0000313" key="8">
    <source>
        <dbReference type="Proteomes" id="UP000467124"/>
    </source>
</evidence>
<organism evidence="7 8">
    <name type="scientific">Nocardiopsis alba</name>
    <dbReference type="NCBI Taxonomy" id="53437"/>
    <lineage>
        <taxon>Bacteria</taxon>
        <taxon>Bacillati</taxon>
        <taxon>Actinomycetota</taxon>
        <taxon>Actinomycetes</taxon>
        <taxon>Streptosporangiales</taxon>
        <taxon>Nocardiopsidaceae</taxon>
        <taxon>Nocardiopsis</taxon>
    </lineage>
</organism>
<evidence type="ECO:0000256" key="2">
    <source>
        <dbReference type="ARBA" id="ARBA00022630"/>
    </source>
</evidence>
<sequence length="382" mass="40338">MRVVIVGAGVGGLALARGLVGAGHEVEVHEREGGPPAVEVGIGLRSNGVAALDALGVDVSGLGRRLDGIEVRDPSGRVRHTLDTDAIGARFGHAWRAMPRRDLLETIADGLPEGTVRSGRICTRVRENPDGTVSALFGDGSAATGDVVVGADGVRSAARRDLWDGDPSRPTGRAGWHGLTAVPGEMASGTVAAVVRGRQGECGIMPAGDGLVRWWFDVRWRPGLRAPRSPMGVLRRLFADWDDPWTRAVLDQGDGVEPALFEYARHRVPKVWGKGGATLLGDAAHPFSSADSPGPDQALEDAWALTEVLGAAGAGDDPAEALRRYERDRRGRVTRAAASGAEFLLELPPARALGPERSGALVTRRHIDLLERTSGVLTGRRP</sequence>
<dbReference type="Pfam" id="PF01494">
    <property type="entry name" value="FAD_binding_3"/>
    <property type="match status" value="1"/>
</dbReference>
<gene>
    <name evidence="7" type="ORF">GTW20_01770</name>
</gene>
<dbReference type="Gene3D" id="3.50.50.60">
    <property type="entry name" value="FAD/NAD(P)-binding domain"/>
    <property type="match status" value="1"/>
</dbReference>
<dbReference type="PANTHER" id="PTHR13789:SF318">
    <property type="entry name" value="GERANYLGERANYL DIPHOSPHATE REDUCTASE"/>
    <property type="match status" value="1"/>
</dbReference>
<evidence type="ECO:0000313" key="7">
    <source>
        <dbReference type="EMBL" id="MYR31031.1"/>
    </source>
</evidence>
<name>A0A7K2IM19_9ACTN</name>
<dbReference type="InterPro" id="IPR002938">
    <property type="entry name" value="FAD-bd"/>
</dbReference>
<keyword evidence="2" id="KW-0285">Flavoprotein</keyword>
<proteinExistence type="predicted"/>
<dbReference type="AlphaFoldDB" id="A0A7K2IM19"/>
<dbReference type="Proteomes" id="UP000467124">
    <property type="component" value="Unassembled WGS sequence"/>
</dbReference>
<dbReference type="InterPro" id="IPR036188">
    <property type="entry name" value="FAD/NAD-bd_sf"/>
</dbReference>
<feature type="domain" description="FAD-binding" evidence="6">
    <location>
        <begin position="2"/>
        <end position="336"/>
    </location>
</feature>
<dbReference type="RefSeq" id="WP_161110103.1">
    <property type="nucleotide sequence ID" value="NZ_WWHY01000001.1"/>
</dbReference>
<dbReference type="GO" id="GO:0004497">
    <property type="term" value="F:monooxygenase activity"/>
    <property type="evidence" value="ECO:0007669"/>
    <property type="project" value="UniProtKB-KW"/>
</dbReference>
<dbReference type="SUPFAM" id="SSF51905">
    <property type="entry name" value="FAD/NAD(P)-binding domain"/>
    <property type="match status" value="1"/>
</dbReference>
<dbReference type="PRINTS" id="PR00420">
    <property type="entry name" value="RNGMNOXGNASE"/>
</dbReference>
<keyword evidence="5 7" id="KW-0503">Monooxygenase</keyword>
<keyword evidence="3" id="KW-0274">FAD</keyword>
<evidence type="ECO:0000256" key="5">
    <source>
        <dbReference type="ARBA" id="ARBA00023033"/>
    </source>
</evidence>
<dbReference type="GO" id="GO:0071949">
    <property type="term" value="F:FAD binding"/>
    <property type="evidence" value="ECO:0007669"/>
    <property type="project" value="InterPro"/>
</dbReference>
<evidence type="ECO:0000256" key="4">
    <source>
        <dbReference type="ARBA" id="ARBA00023002"/>
    </source>
</evidence>
<accession>A0A7K2IM19</accession>
<reference evidence="7 8" key="1">
    <citation type="journal article" date="2019" name="Nat. Commun.">
        <title>The antimicrobial potential of Streptomyces from insect microbiomes.</title>
        <authorList>
            <person name="Chevrette M.G."/>
            <person name="Carlson C.M."/>
            <person name="Ortega H.E."/>
            <person name="Thomas C."/>
            <person name="Ananiev G.E."/>
            <person name="Barns K.J."/>
            <person name="Book A.J."/>
            <person name="Cagnazzo J."/>
            <person name="Carlos C."/>
            <person name="Flanigan W."/>
            <person name="Grubbs K.J."/>
            <person name="Horn H.A."/>
            <person name="Hoffmann F.M."/>
            <person name="Klassen J.L."/>
            <person name="Knack J.J."/>
            <person name="Lewin G.R."/>
            <person name="McDonald B.R."/>
            <person name="Muller L."/>
            <person name="Melo W.G.P."/>
            <person name="Pinto-Tomas A.A."/>
            <person name="Schmitz A."/>
            <person name="Wendt-Pienkowski E."/>
            <person name="Wildman S."/>
            <person name="Zhao M."/>
            <person name="Zhang F."/>
            <person name="Bugni T.S."/>
            <person name="Andes D.R."/>
            <person name="Pupo M.T."/>
            <person name="Currie C.R."/>
        </authorList>
    </citation>
    <scope>NUCLEOTIDE SEQUENCE [LARGE SCALE GENOMIC DNA]</scope>
    <source>
        <strain evidence="7 8">SID5840</strain>
    </source>
</reference>
<keyword evidence="4" id="KW-0560">Oxidoreductase</keyword>
<dbReference type="EMBL" id="WWHY01000001">
    <property type="protein sequence ID" value="MYR31031.1"/>
    <property type="molecule type" value="Genomic_DNA"/>
</dbReference>
<dbReference type="PANTHER" id="PTHR13789">
    <property type="entry name" value="MONOOXYGENASE"/>
    <property type="match status" value="1"/>
</dbReference>
<comment type="caution">
    <text evidence="7">The sequence shown here is derived from an EMBL/GenBank/DDBJ whole genome shotgun (WGS) entry which is preliminary data.</text>
</comment>
<evidence type="ECO:0000256" key="1">
    <source>
        <dbReference type="ARBA" id="ARBA00001974"/>
    </source>
</evidence>
<comment type="cofactor">
    <cofactor evidence="1">
        <name>FAD</name>
        <dbReference type="ChEBI" id="CHEBI:57692"/>
    </cofactor>
</comment>
<evidence type="ECO:0000259" key="6">
    <source>
        <dbReference type="Pfam" id="PF01494"/>
    </source>
</evidence>